<keyword evidence="3" id="KW-1185">Reference proteome</keyword>
<evidence type="ECO:0000313" key="2">
    <source>
        <dbReference type="EMBL" id="OEV19182.1"/>
    </source>
</evidence>
<feature type="signal peptide" evidence="1">
    <location>
        <begin position="1"/>
        <end position="25"/>
    </location>
</feature>
<evidence type="ECO:0008006" key="4">
    <source>
        <dbReference type="Google" id="ProtNLM"/>
    </source>
</evidence>
<sequence length="343" mass="37135">MAGTRRRGWRAAAACVLTGSLMVLAGACGVLDTDEDRRAAEELADKTLPGQLKAIGARTLFPGTGGSEVTFAVADDRDAVVRLRIDDSKGTCDGKECAGVLTEAVARARTDAEAFRTMRDAFDGCGYEVIALGISGAPPYVVAELTNDTVERVLAEIGGCVQRWVTASGPDSRLGEAEASYVNIVSPAVAADRKRGKDSWPTLMRLTRGDLVGSLTKHTHHSASYEIEAGQVDTAGRTRVVRPFKQSQEFGRRVQKAVADELRATYPDVVVSDYQWVWRLEPGRVDRQTGYLLFCPRPDERGRCVNSDDAVLVTTDGRGNPVEKLRIVHDVRDGTGALRLPPY</sequence>
<dbReference type="PATRIC" id="fig|518642.7.peg.786"/>
<dbReference type="NCBIfam" id="NF046121">
    <property type="entry name" value="lipo_SCO7460"/>
    <property type="match status" value="1"/>
</dbReference>
<name>A0A1E7LSJ4_9ACTN</name>
<gene>
    <name evidence="2" type="ORF">AN221_19965</name>
</gene>
<accession>A0A1E7LSJ4</accession>
<evidence type="ECO:0000313" key="3">
    <source>
        <dbReference type="Proteomes" id="UP000175971"/>
    </source>
</evidence>
<dbReference type="PROSITE" id="PS51257">
    <property type="entry name" value="PROKAR_LIPOPROTEIN"/>
    <property type="match status" value="1"/>
</dbReference>
<dbReference type="Proteomes" id="UP000175971">
    <property type="component" value="Unassembled WGS sequence"/>
</dbReference>
<dbReference type="EMBL" id="LJGZ01000088">
    <property type="protein sequence ID" value="OEV19182.1"/>
    <property type="molecule type" value="Genomic_DNA"/>
</dbReference>
<organism evidence="2 3">
    <name type="scientific">Streptomyces nanshensis</name>
    <dbReference type="NCBI Taxonomy" id="518642"/>
    <lineage>
        <taxon>Bacteria</taxon>
        <taxon>Bacillati</taxon>
        <taxon>Actinomycetota</taxon>
        <taxon>Actinomycetes</taxon>
        <taxon>Kitasatosporales</taxon>
        <taxon>Streptomycetaceae</taxon>
        <taxon>Streptomyces</taxon>
    </lineage>
</organism>
<evidence type="ECO:0000256" key="1">
    <source>
        <dbReference type="SAM" id="SignalP"/>
    </source>
</evidence>
<keyword evidence="1" id="KW-0732">Signal</keyword>
<dbReference type="AlphaFoldDB" id="A0A1E7LSJ4"/>
<dbReference type="RefSeq" id="WP_070202072.1">
    <property type="nucleotide sequence ID" value="NZ_LJGZ01000088.1"/>
</dbReference>
<proteinExistence type="predicted"/>
<reference evidence="2 3" key="1">
    <citation type="journal article" date="2016" name="Front. Microbiol.">
        <title>Comparative Genomics Analysis of Streptomyces Species Reveals Their Adaptation to the Marine Environment and Their Diversity at the Genomic Level.</title>
        <authorList>
            <person name="Tian X."/>
            <person name="Zhang Z."/>
            <person name="Yang T."/>
            <person name="Chen M."/>
            <person name="Li J."/>
            <person name="Chen F."/>
            <person name="Yang J."/>
            <person name="Li W."/>
            <person name="Zhang B."/>
            <person name="Zhang Z."/>
            <person name="Wu J."/>
            <person name="Zhang C."/>
            <person name="Long L."/>
            <person name="Xiao J."/>
        </authorList>
    </citation>
    <scope>NUCLEOTIDE SEQUENCE [LARGE SCALE GENOMIC DNA]</scope>
    <source>
        <strain evidence="2 3">SCSIO M10372</strain>
    </source>
</reference>
<comment type="caution">
    <text evidence="2">The sequence shown here is derived from an EMBL/GenBank/DDBJ whole genome shotgun (WGS) entry which is preliminary data.</text>
</comment>
<feature type="chain" id="PRO_5039718828" description="Lipoprotein" evidence="1">
    <location>
        <begin position="26"/>
        <end position="343"/>
    </location>
</feature>
<protein>
    <recommendedName>
        <fullName evidence="4">Lipoprotein</fullName>
    </recommendedName>
</protein>